<dbReference type="Gene3D" id="2.160.10.10">
    <property type="entry name" value="Hexapeptide repeat proteins"/>
    <property type="match status" value="1"/>
</dbReference>
<evidence type="ECO:0000313" key="2">
    <source>
        <dbReference type="Proteomes" id="UP001193680"/>
    </source>
</evidence>
<dbReference type="Proteomes" id="UP001193680">
    <property type="component" value="Unassembled WGS sequence"/>
</dbReference>
<evidence type="ECO:0000313" key="1">
    <source>
        <dbReference type="EMBL" id="MBF6059081.1"/>
    </source>
</evidence>
<proteinExistence type="predicted"/>
<reference evidence="1 2" key="1">
    <citation type="submission" date="2020-06" db="EMBL/GenBank/DDBJ databases">
        <authorList>
            <person name="Scott K."/>
        </authorList>
    </citation>
    <scope>NUCLEOTIDE SEQUENCE [LARGE SCALE GENOMIC DNA]</scope>
    <source>
        <strain evidence="1 2">HH1</strain>
    </source>
</reference>
<keyword evidence="2" id="KW-1185">Reference proteome</keyword>
<dbReference type="SUPFAM" id="SSF51161">
    <property type="entry name" value="Trimeric LpxA-like enzymes"/>
    <property type="match status" value="1"/>
</dbReference>
<gene>
    <name evidence="1" type="ORF">H8792_012065</name>
</gene>
<sequence length="176" mass="19226">MAIRRYKEFEPQIEASAWVDDSAVVIGKCELGEDVSIWPNATLRGDVNKIVIGDRSNVQDGCVLHSTHASDMTKNSECIVGNDVTVGHNAVLHGCIIEDECLIGMGAIVLDNAVVKKHVLIGANSLVPPGKVLESGYLYLGSPVKQARPLTEKEIEFFKYSAAHYVKLKNDYQGEE</sequence>
<dbReference type="EMBL" id="JACBGI020000041">
    <property type="protein sequence ID" value="MBF6059081.1"/>
    <property type="molecule type" value="Genomic_DNA"/>
</dbReference>
<reference evidence="1 2" key="2">
    <citation type="submission" date="2020-11" db="EMBL/GenBank/DDBJ databases">
        <title>Sulfur oxidizing isolate from Hospital Hole Sinkhole.</title>
        <authorList>
            <person name="Scott K.M."/>
        </authorList>
    </citation>
    <scope>NUCLEOTIDE SEQUENCE [LARGE SCALE GENOMIC DNA]</scope>
    <source>
        <strain evidence="1 2">HH1</strain>
    </source>
</reference>
<dbReference type="InterPro" id="IPR050484">
    <property type="entry name" value="Transf_Hexapept/Carb_Anhydrase"/>
</dbReference>
<dbReference type="InterPro" id="IPR011004">
    <property type="entry name" value="Trimer_LpxA-like_sf"/>
</dbReference>
<comment type="caution">
    <text evidence="1">The sequence shown here is derived from an EMBL/GenBank/DDBJ whole genome shotgun (WGS) entry which is preliminary data.</text>
</comment>
<dbReference type="RefSeq" id="WP_185979219.1">
    <property type="nucleotide sequence ID" value="NZ_JACBGI020000041.1"/>
</dbReference>
<name>A0ABS0BZ56_9GAMM</name>
<dbReference type="Pfam" id="PF00132">
    <property type="entry name" value="Hexapep"/>
    <property type="match status" value="2"/>
</dbReference>
<organism evidence="1 2">
    <name type="scientific">Thiomicrorhabdus heinhorstiae</name>
    <dbReference type="NCBI Taxonomy" id="2748010"/>
    <lineage>
        <taxon>Bacteria</taxon>
        <taxon>Pseudomonadati</taxon>
        <taxon>Pseudomonadota</taxon>
        <taxon>Gammaproteobacteria</taxon>
        <taxon>Thiotrichales</taxon>
        <taxon>Piscirickettsiaceae</taxon>
        <taxon>Thiomicrorhabdus</taxon>
    </lineage>
</organism>
<protein>
    <submittedName>
        <fullName evidence="1">Gamma carbonic anhydrase family protein</fullName>
    </submittedName>
</protein>
<dbReference type="InterPro" id="IPR001451">
    <property type="entry name" value="Hexapep"/>
</dbReference>
<dbReference type="InterPro" id="IPR047324">
    <property type="entry name" value="LbH_gamma_CA-like"/>
</dbReference>
<dbReference type="CDD" id="cd04645">
    <property type="entry name" value="LbH_gamma_CA_like"/>
    <property type="match status" value="1"/>
</dbReference>
<dbReference type="PANTHER" id="PTHR13061:SF56">
    <property type="entry name" value="PROTEIN YRDA"/>
    <property type="match status" value="1"/>
</dbReference>
<dbReference type="PANTHER" id="PTHR13061">
    <property type="entry name" value="DYNACTIN SUBUNIT P25"/>
    <property type="match status" value="1"/>
</dbReference>
<accession>A0ABS0BZ56</accession>